<dbReference type="SUPFAM" id="SSF47413">
    <property type="entry name" value="lambda repressor-like DNA-binding domains"/>
    <property type="match status" value="1"/>
</dbReference>
<dbReference type="RefSeq" id="WP_204202496.1">
    <property type="nucleotide sequence ID" value="NZ_JAFELM010000019.1"/>
</dbReference>
<keyword evidence="6" id="KW-1185">Reference proteome</keyword>
<dbReference type="InterPro" id="IPR046335">
    <property type="entry name" value="LacI/GalR-like_sensor"/>
</dbReference>
<dbReference type="CDD" id="cd06294">
    <property type="entry name" value="PBP1_MalR-like"/>
    <property type="match status" value="1"/>
</dbReference>
<dbReference type="Pfam" id="PF13377">
    <property type="entry name" value="Peripla_BP_3"/>
    <property type="match status" value="1"/>
</dbReference>
<proteinExistence type="predicted"/>
<dbReference type="Proteomes" id="UP001518925">
    <property type="component" value="Unassembled WGS sequence"/>
</dbReference>
<dbReference type="PANTHER" id="PTHR30146">
    <property type="entry name" value="LACI-RELATED TRANSCRIPTIONAL REPRESSOR"/>
    <property type="match status" value="1"/>
</dbReference>
<keyword evidence="2 5" id="KW-0238">DNA-binding</keyword>
<protein>
    <submittedName>
        <fullName evidence="5">LacI family DNA-binding transcriptional regulator</fullName>
    </submittedName>
</protein>
<dbReference type="InterPro" id="IPR000843">
    <property type="entry name" value="HTH_LacI"/>
</dbReference>
<evidence type="ECO:0000313" key="5">
    <source>
        <dbReference type="EMBL" id="MBM6617109.1"/>
    </source>
</evidence>
<sequence>MAVTIKDVAKLANVAPSTVSRVIADSPRISKLTKERVREAMEELGYHPNFNARSLANQTTQAIGLIMPSSANKVFQNPFFPEVLRGISTFAHEKDYALYMSTGETEDEIFQDVMKMVQGKRVDGIVLLSSKVDDEIIDYLQDREFPFTLIGKPFKEAESITHVDNDNYKAAKEVTEYLIGLGHDRIGFVGGNSHLVVTLDRLLGYEKALSNSGIVYRDEYIIHEEFLQEGGQEAVKELLALKEPPSALVVADDLMAWGVLNTLDEMGVNVPTDMSVISFNNLMLSEVSKPPLTSVDINIFELGCMACKCLIEKIENPTEHVKRIIVPHQIMKRQSCHQKTLQLEEA</sequence>
<dbReference type="CDD" id="cd01392">
    <property type="entry name" value="HTH_LacI"/>
    <property type="match status" value="1"/>
</dbReference>
<dbReference type="InterPro" id="IPR010982">
    <property type="entry name" value="Lambda_DNA-bd_dom_sf"/>
</dbReference>
<keyword evidence="3" id="KW-0804">Transcription</keyword>
<keyword evidence="1" id="KW-0805">Transcription regulation</keyword>
<comment type="caution">
    <text evidence="5">The sequence shown here is derived from an EMBL/GenBank/DDBJ whole genome shotgun (WGS) entry which is preliminary data.</text>
</comment>
<dbReference type="SMART" id="SM00354">
    <property type="entry name" value="HTH_LACI"/>
    <property type="match status" value="1"/>
</dbReference>
<dbReference type="InterPro" id="IPR028082">
    <property type="entry name" value="Peripla_BP_I"/>
</dbReference>
<gene>
    <name evidence="5" type="ORF">JR050_05405</name>
</gene>
<evidence type="ECO:0000256" key="2">
    <source>
        <dbReference type="ARBA" id="ARBA00023125"/>
    </source>
</evidence>
<evidence type="ECO:0000259" key="4">
    <source>
        <dbReference type="PROSITE" id="PS50932"/>
    </source>
</evidence>
<feature type="domain" description="HTH lacI-type" evidence="4">
    <location>
        <begin position="3"/>
        <end position="57"/>
    </location>
</feature>
<dbReference type="PROSITE" id="PS50932">
    <property type="entry name" value="HTH_LACI_2"/>
    <property type="match status" value="1"/>
</dbReference>
<dbReference type="Gene3D" id="3.40.50.2300">
    <property type="match status" value="2"/>
</dbReference>
<dbReference type="SUPFAM" id="SSF53822">
    <property type="entry name" value="Periplasmic binding protein-like I"/>
    <property type="match status" value="1"/>
</dbReference>
<dbReference type="GO" id="GO:0003677">
    <property type="term" value="F:DNA binding"/>
    <property type="evidence" value="ECO:0007669"/>
    <property type="project" value="UniProtKB-KW"/>
</dbReference>
<dbReference type="Pfam" id="PF00356">
    <property type="entry name" value="LacI"/>
    <property type="match status" value="1"/>
</dbReference>
<accession>A0ABS2DF58</accession>
<dbReference type="EMBL" id="JAFELM010000019">
    <property type="protein sequence ID" value="MBM6617109.1"/>
    <property type="molecule type" value="Genomic_DNA"/>
</dbReference>
<evidence type="ECO:0000256" key="1">
    <source>
        <dbReference type="ARBA" id="ARBA00023015"/>
    </source>
</evidence>
<evidence type="ECO:0000313" key="6">
    <source>
        <dbReference type="Proteomes" id="UP001518925"/>
    </source>
</evidence>
<evidence type="ECO:0000256" key="3">
    <source>
        <dbReference type="ARBA" id="ARBA00023163"/>
    </source>
</evidence>
<dbReference type="PANTHER" id="PTHR30146:SF109">
    <property type="entry name" value="HTH-TYPE TRANSCRIPTIONAL REGULATOR GALS"/>
    <property type="match status" value="1"/>
</dbReference>
<dbReference type="Gene3D" id="1.10.260.40">
    <property type="entry name" value="lambda repressor-like DNA-binding domains"/>
    <property type="match status" value="1"/>
</dbReference>
<reference evidence="5 6" key="1">
    <citation type="submission" date="2021-02" db="EMBL/GenBank/DDBJ databases">
        <title>Bacillus sp. RD4P76, an endophyte from a halophyte.</title>
        <authorList>
            <person name="Sun J.-Q."/>
        </authorList>
    </citation>
    <scope>NUCLEOTIDE SEQUENCE [LARGE SCALE GENOMIC DNA]</scope>
    <source>
        <strain evidence="5 6">RD4P76</strain>
    </source>
</reference>
<name>A0ABS2DF58_9BACI</name>
<organism evidence="5 6">
    <name type="scientific">Bacillus suaedaesalsae</name>
    <dbReference type="NCBI Taxonomy" id="2810349"/>
    <lineage>
        <taxon>Bacteria</taxon>
        <taxon>Bacillati</taxon>
        <taxon>Bacillota</taxon>
        <taxon>Bacilli</taxon>
        <taxon>Bacillales</taxon>
        <taxon>Bacillaceae</taxon>
        <taxon>Bacillus</taxon>
    </lineage>
</organism>